<feature type="compositionally biased region" description="Basic and acidic residues" evidence="1">
    <location>
        <begin position="585"/>
        <end position="595"/>
    </location>
</feature>
<feature type="region of interest" description="Disordered" evidence="1">
    <location>
        <begin position="583"/>
        <end position="604"/>
    </location>
</feature>
<protein>
    <submittedName>
        <fullName evidence="2">DUF1102 domain-containing protein</fullName>
    </submittedName>
</protein>
<accession>A0A3P3RG44</accession>
<dbReference type="AlphaFoldDB" id="A0A3P3RG44"/>
<evidence type="ECO:0000313" key="3">
    <source>
        <dbReference type="Proteomes" id="UP000282322"/>
    </source>
</evidence>
<dbReference type="Proteomes" id="UP000282322">
    <property type="component" value="Unassembled WGS sequence"/>
</dbReference>
<reference evidence="2 3" key="1">
    <citation type="submission" date="2018-11" db="EMBL/GenBank/DDBJ databases">
        <title>Taxonoimc description of Halomarina strain SPP-AMP-1.</title>
        <authorList>
            <person name="Pal Y."/>
            <person name="Srinivasana K."/>
            <person name="Verma A."/>
            <person name="Kumar P."/>
        </authorList>
    </citation>
    <scope>NUCLEOTIDE SEQUENCE [LARGE SCALE GENOMIC DNA]</scope>
    <source>
        <strain evidence="2 3">SPP-AMP-1</strain>
    </source>
</reference>
<evidence type="ECO:0000256" key="1">
    <source>
        <dbReference type="SAM" id="MobiDB-lite"/>
    </source>
</evidence>
<proteinExistence type="predicted"/>
<keyword evidence="3" id="KW-1185">Reference proteome</keyword>
<name>A0A3P3RG44_9EURY</name>
<comment type="caution">
    <text evidence="2">The sequence shown here is derived from an EMBL/GenBank/DDBJ whole genome shotgun (WGS) entry which is preliminary data.</text>
</comment>
<feature type="compositionally biased region" description="Basic and acidic residues" evidence="1">
    <location>
        <begin position="199"/>
        <end position="223"/>
    </location>
</feature>
<sequence>MLVAIGLVTSAIYATGAFSNLTTSRETSVDVVGDKAGYLGLTPGENGEYTTYQNGKLQLQLNGARKGEDAPSGSGVNHGAKTSIGGVVNITNQGTQSVGVWLQDTDDSIEFQRGNGDTLEGKGNAVTLTPGDTVRVGLAIDTTDTSAEDLSTQLTINAASDVGGTTAPRDKTGTSSSGQPATPPEDTSDDSQPQNDSGESTKDRGKDKMETTPSKDKKSEDFKAGTAVKATIEGALYGNAGMPGGLFNFTASEVSSPFYLLGQLINAFAPPAISVVSDLRDLGSNLADGKIVTIENVLIGLGLIPVVGNLQKVTELRKITTKWMDEFPSKADEAVSFLSNGLIKHLPSGVGAKLLGAVSDAPVKKLTKEKVPVDDIIKYQDENVNFDRVLELRSKGVSVEDIRFYVDEGINLGLVKQLRDEGMKPNRIRFRLGDGSKKSISTLRSQNYNRKEIVELIDMGADLKKASELSSQGFRKEEIKHFVDKGADLEKVSKLKSQRVPHSDINYYVDNDMWLGGVSMLQENGVPPDTTKNLITKINQMDELDKYPTKKQVEILNREISGWTVKRSTLEIAKAVVAHNSWEGARSDSQTKDKNNQGNKRSKALIQENIYHINRY</sequence>
<organism evidence="2 3">
    <name type="scientific">Halocatena pleomorpha</name>
    <dbReference type="NCBI Taxonomy" id="1785090"/>
    <lineage>
        <taxon>Archaea</taxon>
        <taxon>Methanobacteriati</taxon>
        <taxon>Methanobacteriota</taxon>
        <taxon>Stenosarchaea group</taxon>
        <taxon>Halobacteria</taxon>
        <taxon>Halobacteriales</taxon>
        <taxon>Natronomonadaceae</taxon>
        <taxon>Halocatena</taxon>
    </lineage>
</organism>
<feature type="region of interest" description="Disordered" evidence="1">
    <location>
        <begin position="154"/>
        <end position="223"/>
    </location>
</feature>
<evidence type="ECO:0000313" key="2">
    <source>
        <dbReference type="EMBL" id="RRJ32496.1"/>
    </source>
</evidence>
<dbReference type="EMBL" id="RRCH01000008">
    <property type="protein sequence ID" value="RRJ32496.1"/>
    <property type="molecule type" value="Genomic_DNA"/>
</dbReference>
<gene>
    <name evidence="2" type="ORF">EIK79_04530</name>
</gene>